<dbReference type="AlphaFoldDB" id="A0A239A7Y4"/>
<dbReference type="RefSeq" id="WP_179225573.1">
    <property type="nucleotide sequence ID" value="NZ_FZNS01000011.1"/>
</dbReference>
<accession>A0A239A7Y4</accession>
<name>A0A239A7Y4_9BACT</name>
<gene>
    <name evidence="1" type="ORF">SAMN06269173_11146</name>
</gene>
<sequence length="51" mass="5720">MCKPRSEFIAPKPEHVQAWDRIRAVTGQPPLLQPTPPTVCTACPTCKHRQP</sequence>
<dbReference type="EMBL" id="FZNS01000011">
    <property type="protein sequence ID" value="SNR91680.1"/>
    <property type="molecule type" value="Genomic_DNA"/>
</dbReference>
<organism evidence="1 2">
    <name type="scientific">Hymenobacter mucosus</name>
    <dbReference type="NCBI Taxonomy" id="1411120"/>
    <lineage>
        <taxon>Bacteria</taxon>
        <taxon>Pseudomonadati</taxon>
        <taxon>Bacteroidota</taxon>
        <taxon>Cytophagia</taxon>
        <taxon>Cytophagales</taxon>
        <taxon>Hymenobacteraceae</taxon>
        <taxon>Hymenobacter</taxon>
    </lineage>
</organism>
<reference evidence="2" key="1">
    <citation type="submission" date="2017-06" db="EMBL/GenBank/DDBJ databases">
        <authorList>
            <person name="Varghese N."/>
            <person name="Submissions S."/>
        </authorList>
    </citation>
    <scope>NUCLEOTIDE SEQUENCE [LARGE SCALE GENOMIC DNA]</scope>
    <source>
        <strain evidence="2">DSM 28041</strain>
    </source>
</reference>
<evidence type="ECO:0000313" key="2">
    <source>
        <dbReference type="Proteomes" id="UP000198310"/>
    </source>
</evidence>
<dbReference type="Proteomes" id="UP000198310">
    <property type="component" value="Unassembled WGS sequence"/>
</dbReference>
<proteinExistence type="predicted"/>
<protein>
    <submittedName>
        <fullName evidence="1">Uncharacterized protein</fullName>
    </submittedName>
</protein>
<keyword evidence="2" id="KW-1185">Reference proteome</keyword>
<evidence type="ECO:0000313" key="1">
    <source>
        <dbReference type="EMBL" id="SNR91680.1"/>
    </source>
</evidence>